<dbReference type="InterPro" id="IPR001810">
    <property type="entry name" value="F-box_dom"/>
</dbReference>
<dbReference type="InterPro" id="IPR055357">
    <property type="entry name" value="LRR_At1g61320_AtMIF1"/>
</dbReference>
<dbReference type="PROSITE" id="PS50181">
    <property type="entry name" value="FBOX"/>
    <property type="match status" value="1"/>
</dbReference>
<dbReference type="Gene3D" id="1.20.1280.50">
    <property type="match status" value="1"/>
</dbReference>
<dbReference type="SUPFAM" id="SSF81383">
    <property type="entry name" value="F-box domain"/>
    <property type="match status" value="1"/>
</dbReference>
<dbReference type="EMBL" id="OZ075113">
    <property type="protein sequence ID" value="CAL5020325.1"/>
    <property type="molecule type" value="Genomic_DNA"/>
</dbReference>
<organism evidence="3 4">
    <name type="scientific">Urochloa decumbens</name>
    <dbReference type="NCBI Taxonomy" id="240449"/>
    <lineage>
        <taxon>Eukaryota</taxon>
        <taxon>Viridiplantae</taxon>
        <taxon>Streptophyta</taxon>
        <taxon>Embryophyta</taxon>
        <taxon>Tracheophyta</taxon>
        <taxon>Spermatophyta</taxon>
        <taxon>Magnoliopsida</taxon>
        <taxon>Liliopsida</taxon>
        <taxon>Poales</taxon>
        <taxon>Poaceae</taxon>
        <taxon>PACMAD clade</taxon>
        <taxon>Panicoideae</taxon>
        <taxon>Panicodae</taxon>
        <taxon>Paniceae</taxon>
        <taxon>Melinidinae</taxon>
        <taxon>Urochloa</taxon>
    </lineage>
</organism>
<dbReference type="InterPro" id="IPR032675">
    <property type="entry name" value="LRR_dom_sf"/>
</dbReference>
<feature type="region of interest" description="Disordered" evidence="1">
    <location>
        <begin position="1"/>
        <end position="20"/>
    </location>
</feature>
<feature type="domain" description="F-box" evidence="2">
    <location>
        <begin position="22"/>
        <end position="69"/>
    </location>
</feature>
<dbReference type="InterPro" id="IPR044997">
    <property type="entry name" value="F-box_plant"/>
</dbReference>
<evidence type="ECO:0000313" key="4">
    <source>
        <dbReference type="Proteomes" id="UP001497457"/>
    </source>
</evidence>
<dbReference type="InterPro" id="IPR036047">
    <property type="entry name" value="F-box-like_dom_sf"/>
</dbReference>
<gene>
    <name evidence="3" type="ORF">URODEC1_LOCUS75301</name>
</gene>
<dbReference type="Gene3D" id="3.80.10.10">
    <property type="entry name" value="Ribonuclease Inhibitor"/>
    <property type="match status" value="1"/>
</dbReference>
<name>A0ABC9CKH5_9POAL</name>
<evidence type="ECO:0000259" key="2">
    <source>
        <dbReference type="PROSITE" id="PS50181"/>
    </source>
</evidence>
<dbReference type="Proteomes" id="UP001497457">
    <property type="component" value="Chromosome 3rd"/>
</dbReference>
<accession>A0ABC9CKH5</accession>
<sequence>MGMERGKPSTHVPAKASSHGTVDRISKLPDDIMLTIFERLDICDAVRTSIVTKQWRHMPTMLNKLIIKVSSFEPDKDNRSKISLNDLDRANATMLEATKSILSRRNASQYPLHLLCLQFYLGDESIAIAKTVAYIMETQTVGSVELIIMTKKDHAHCTEDDVTFHGRQLMSLFEACPNAFAVLTCLKLENLSLNESDLPNIFCVCKKLEFLRLYNCDMGILSSLDVEHPRLGELEMDQCRFERVNLKWLPMLTMLTFEDWISQKDPLSFGYVPLLRNVSLNNIAFSWHKTLELSELLCNSRVNTLELNFMSEKIWIRPECARRLLPVFCRLRRVNLINVSEECDLNWTMFILQGAPSLEELHILVRDHLCQMLRNEELRREYEYSEKKGVDWEGAQLNFKHHKLTVLKIFGFRPDDKFVRYVRKVIEAAVNLQDIFLYNKVVCDKCKHVVPKASRSPWPRKQRFSLRNRITDGTNSFAVIHFPSF</sequence>
<dbReference type="AlphaFoldDB" id="A0ABC9CKH5"/>
<reference evidence="3 4" key="2">
    <citation type="submission" date="2024-10" db="EMBL/GenBank/DDBJ databases">
        <authorList>
            <person name="Ryan C."/>
        </authorList>
    </citation>
    <scope>NUCLEOTIDE SEQUENCE [LARGE SCALE GENOMIC DNA]</scope>
</reference>
<dbReference type="Pfam" id="PF23622">
    <property type="entry name" value="LRR_At1g61320_AtMIF1"/>
    <property type="match status" value="1"/>
</dbReference>
<dbReference type="PANTHER" id="PTHR32153">
    <property type="entry name" value="OJ000223_09.16 PROTEIN"/>
    <property type="match status" value="1"/>
</dbReference>
<dbReference type="Pfam" id="PF00646">
    <property type="entry name" value="F-box"/>
    <property type="match status" value="1"/>
</dbReference>
<protein>
    <recommendedName>
        <fullName evidence="2">F-box domain-containing protein</fullName>
    </recommendedName>
</protein>
<proteinExistence type="predicted"/>
<evidence type="ECO:0000256" key="1">
    <source>
        <dbReference type="SAM" id="MobiDB-lite"/>
    </source>
</evidence>
<keyword evidence="4" id="KW-1185">Reference proteome</keyword>
<evidence type="ECO:0000313" key="3">
    <source>
        <dbReference type="EMBL" id="CAL5020325.1"/>
    </source>
</evidence>
<reference evidence="4" key="1">
    <citation type="submission" date="2024-06" db="EMBL/GenBank/DDBJ databases">
        <authorList>
            <person name="Ryan C."/>
        </authorList>
    </citation>
    <scope>NUCLEOTIDE SEQUENCE [LARGE SCALE GENOMIC DNA]</scope>
</reference>
<dbReference type="SUPFAM" id="SSF52047">
    <property type="entry name" value="RNI-like"/>
    <property type="match status" value="1"/>
</dbReference>